<proteinExistence type="predicted"/>
<gene>
    <name evidence="1" type="ORF">PU648_32945</name>
</gene>
<sequence>MRWILTQASRARMVATHKNLPDTTWTAYIRRRFELDALFTNHDVLVTDRIAL</sequence>
<accession>A0ABU3UU98</accession>
<organism evidence="1 2">
    <name type="scientific">Streptomyces mirabilis</name>
    <dbReference type="NCBI Taxonomy" id="68239"/>
    <lineage>
        <taxon>Bacteria</taxon>
        <taxon>Bacillati</taxon>
        <taxon>Actinomycetota</taxon>
        <taxon>Actinomycetes</taxon>
        <taxon>Kitasatosporales</taxon>
        <taxon>Streptomycetaceae</taxon>
        <taxon>Streptomyces</taxon>
    </lineage>
</organism>
<evidence type="ECO:0000313" key="1">
    <source>
        <dbReference type="EMBL" id="MDU8997074.1"/>
    </source>
</evidence>
<evidence type="ECO:0000313" key="2">
    <source>
        <dbReference type="Proteomes" id="UP001257627"/>
    </source>
</evidence>
<name>A0ABU3UU98_9ACTN</name>
<dbReference type="RefSeq" id="WP_164405848.1">
    <property type="nucleotide sequence ID" value="NZ_JARAKF010000001.1"/>
</dbReference>
<dbReference type="Proteomes" id="UP001257627">
    <property type="component" value="Unassembled WGS sequence"/>
</dbReference>
<reference evidence="1 2" key="1">
    <citation type="submission" date="2023-02" db="EMBL/GenBank/DDBJ databases">
        <authorList>
            <person name="Maleckis M."/>
        </authorList>
    </citation>
    <scope>NUCLEOTIDE SEQUENCE [LARGE SCALE GENOMIC DNA]</scope>
    <source>
        <strain evidence="1 2">P8-A2</strain>
    </source>
</reference>
<protein>
    <submittedName>
        <fullName evidence="1">Uncharacterized protein</fullName>
    </submittedName>
</protein>
<comment type="caution">
    <text evidence="1">The sequence shown here is derived from an EMBL/GenBank/DDBJ whole genome shotgun (WGS) entry which is preliminary data.</text>
</comment>
<dbReference type="EMBL" id="JARAKF010000001">
    <property type="protein sequence ID" value="MDU8997074.1"/>
    <property type="molecule type" value="Genomic_DNA"/>
</dbReference>
<keyword evidence="2" id="KW-1185">Reference proteome</keyword>